<evidence type="ECO:0000256" key="1">
    <source>
        <dbReference type="SAM" id="MobiDB-lite"/>
    </source>
</evidence>
<dbReference type="Proteomes" id="UP000253594">
    <property type="component" value="Unassembled WGS sequence"/>
</dbReference>
<sequence length="25" mass="2693">MADEEKVTTEEQALADEWAAALAEA</sequence>
<evidence type="ECO:0000313" key="3">
    <source>
        <dbReference type="Proteomes" id="UP000253594"/>
    </source>
</evidence>
<keyword evidence="2" id="KW-0966">Cell projection</keyword>
<evidence type="ECO:0000313" key="2">
    <source>
        <dbReference type="EMBL" id="RCI70633.1"/>
    </source>
</evidence>
<keyword evidence="2" id="KW-0282">Flagellum</keyword>
<protein>
    <submittedName>
        <fullName evidence="2">Flagellar motor switch protein FliN</fullName>
    </submittedName>
</protein>
<reference evidence="2 3" key="1">
    <citation type="submission" date="2018-07" db="EMBL/GenBank/DDBJ databases">
        <title>Mechanisms of high-level aminoglycoside resistance among Gram-negative pathogens in Brazil.</title>
        <authorList>
            <person name="Ballaben A.S."/>
            <person name="Darini A.L.C."/>
            <person name="Doi Y."/>
        </authorList>
    </citation>
    <scope>NUCLEOTIDE SEQUENCE [LARGE SCALE GENOMIC DNA]</scope>
    <source>
        <strain evidence="2 3">B2-305</strain>
    </source>
</reference>
<dbReference type="AlphaFoldDB" id="A0A367M0Y5"/>
<name>A0A367M0Y5_PSEAI</name>
<comment type="caution">
    <text evidence="2">The sequence shown here is derived from an EMBL/GenBank/DDBJ whole genome shotgun (WGS) entry which is preliminary data.</text>
</comment>
<dbReference type="EMBL" id="QORE01001940">
    <property type="protein sequence ID" value="RCI70633.1"/>
    <property type="molecule type" value="Genomic_DNA"/>
</dbReference>
<feature type="non-terminal residue" evidence="2">
    <location>
        <position position="25"/>
    </location>
</feature>
<organism evidence="2 3">
    <name type="scientific">Pseudomonas aeruginosa</name>
    <dbReference type="NCBI Taxonomy" id="287"/>
    <lineage>
        <taxon>Bacteria</taxon>
        <taxon>Pseudomonadati</taxon>
        <taxon>Pseudomonadota</taxon>
        <taxon>Gammaproteobacteria</taxon>
        <taxon>Pseudomonadales</taxon>
        <taxon>Pseudomonadaceae</taxon>
        <taxon>Pseudomonas</taxon>
    </lineage>
</organism>
<accession>A0A367M0Y5</accession>
<feature type="compositionally biased region" description="Low complexity" evidence="1">
    <location>
        <begin position="10"/>
        <end position="25"/>
    </location>
</feature>
<proteinExistence type="predicted"/>
<feature type="region of interest" description="Disordered" evidence="1">
    <location>
        <begin position="1"/>
        <end position="25"/>
    </location>
</feature>
<gene>
    <name evidence="2" type="primary">fliN</name>
    <name evidence="2" type="ORF">DT376_33455</name>
</gene>
<keyword evidence="2" id="KW-0969">Cilium</keyword>